<dbReference type="RefSeq" id="WP_183644215.1">
    <property type="nucleotide sequence ID" value="NZ_JACIBV010000001.1"/>
</dbReference>
<dbReference type="GeneID" id="95387645"/>
<gene>
    <name evidence="1" type="ORF">FHR33_001056</name>
</gene>
<dbReference type="AlphaFoldDB" id="A0A7W5Y5D7"/>
<accession>A0A7W5Y5D7</accession>
<organism evidence="1 2">
    <name type="scientific">Nonomuraea dietziae</name>
    <dbReference type="NCBI Taxonomy" id="65515"/>
    <lineage>
        <taxon>Bacteria</taxon>
        <taxon>Bacillati</taxon>
        <taxon>Actinomycetota</taxon>
        <taxon>Actinomycetes</taxon>
        <taxon>Streptosporangiales</taxon>
        <taxon>Streptosporangiaceae</taxon>
        <taxon>Nonomuraea</taxon>
    </lineage>
</organism>
<comment type="caution">
    <text evidence="1">The sequence shown here is derived from an EMBL/GenBank/DDBJ whole genome shotgun (WGS) entry which is preliminary data.</text>
</comment>
<protein>
    <submittedName>
        <fullName evidence="1">Uncharacterized protein</fullName>
    </submittedName>
</protein>
<sequence length="123" mass="12716">MKMSFGVVPARVGSQNADRAGRLLAETGAVILTGLEPTPDALAVAAALALGHRLRQVFPYRSRPSRDSGPVHLGSGARARFGDLLPSPQRANAASRFGGTCASLRLPGPNAEISSTRSNALAI</sequence>
<name>A0A7W5Y5D7_9ACTN</name>
<evidence type="ECO:0000313" key="2">
    <source>
        <dbReference type="Proteomes" id="UP000579945"/>
    </source>
</evidence>
<dbReference type="Proteomes" id="UP000579945">
    <property type="component" value="Unassembled WGS sequence"/>
</dbReference>
<dbReference type="EMBL" id="JACIBV010000001">
    <property type="protein sequence ID" value="MBB3725196.1"/>
    <property type="molecule type" value="Genomic_DNA"/>
</dbReference>
<proteinExistence type="predicted"/>
<evidence type="ECO:0000313" key="1">
    <source>
        <dbReference type="EMBL" id="MBB3725196.1"/>
    </source>
</evidence>
<reference evidence="1 2" key="1">
    <citation type="submission" date="2020-08" db="EMBL/GenBank/DDBJ databases">
        <title>Sequencing the genomes of 1000 actinobacteria strains.</title>
        <authorList>
            <person name="Klenk H.-P."/>
        </authorList>
    </citation>
    <scope>NUCLEOTIDE SEQUENCE [LARGE SCALE GENOMIC DNA]</scope>
    <source>
        <strain evidence="1 2">DSM 44320</strain>
    </source>
</reference>
<keyword evidence="2" id="KW-1185">Reference proteome</keyword>